<feature type="transmembrane region" description="Helical" evidence="7">
    <location>
        <begin position="533"/>
        <end position="553"/>
    </location>
</feature>
<comment type="similarity">
    <text evidence="2">Belongs to the UPF0324 family.</text>
</comment>
<organism evidence="8 9">
    <name type="scientific">Chrysochromulina tobinii</name>
    <dbReference type="NCBI Taxonomy" id="1460289"/>
    <lineage>
        <taxon>Eukaryota</taxon>
        <taxon>Haptista</taxon>
        <taxon>Haptophyta</taxon>
        <taxon>Prymnesiophyceae</taxon>
        <taxon>Prymnesiales</taxon>
        <taxon>Chrysochromulinaceae</taxon>
        <taxon>Chrysochromulina</taxon>
    </lineage>
</organism>
<evidence type="ECO:0000313" key="8">
    <source>
        <dbReference type="EMBL" id="KOO30257.1"/>
    </source>
</evidence>
<accession>A0A0M0JV82</accession>
<feature type="transmembrane region" description="Helical" evidence="7">
    <location>
        <begin position="330"/>
        <end position="349"/>
    </location>
</feature>
<dbReference type="InterPro" id="IPR018383">
    <property type="entry name" value="UPF0324_pro"/>
</dbReference>
<keyword evidence="3" id="KW-1003">Cell membrane</keyword>
<keyword evidence="4 7" id="KW-0812">Transmembrane</keyword>
<feature type="transmembrane region" description="Helical" evidence="7">
    <location>
        <begin position="429"/>
        <end position="448"/>
    </location>
</feature>
<name>A0A0M0JV82_9EUKA</name>
<keyword evidence="9" id="KW-1185">Reference proteome</keyword>
<dbReference type="Proteomes" id="UP000037460">
    <property type="component" value="Unassembled WGS sequence"/>
</dbReference>
<protein>
    <submittedName>
        <fullName evidence="8">Membrane protein</fullName>
    </submittedName>
</protein>
<dbReference type="PANTHER" id="PTHR30106:SF2">
    <property type="entry name" value="UPF0324 INNER MEMBRANE PROTEIN YEIH"/>
    <property type="match status" value="1"/>
</dbReference>
<evidence type="ECO:0000313" key="9">
    <source>
        <dbReference type="Proteomes" id="UP000037460"/>
    </source>
</evidence>
<evidence type="ECO:0000256" key="4">
    <source>
        <dbReference type="ARBA" id="ARBA00022692"/>
    </source>
</evidence>
<dbReference type="OrthoDB" id="433063at2759"/>
<dbReference type="AlphaFoldDB" id="A0A0M0JV82"/>
<feature type="transmembrane region" description="Helical" evidence="7">
    <location>
        <begin position="294"/>
        <end position="318"/>
    </location>
</feature>
<dbReference type="GO" id="GO:0005886">
    <property type="term" value="C:plasma membrane"/>
    <property type="evidence" value="ECO:0007669"/>
    <property type="project" value="UniProtKB-SubCell"/>
</dbReference>
<dbReference type="PANTHER" id="PTHR30106">
    <property type="entry name" value="INNER MEMBRANE PROTEIN YEIH-RELATED"/>
    <property type="match status" value="1"/>
</dbReference>
<evidence type="ECO:0000256" key="2">
    <source>
        <dbReference type="ARBA" id="ARBA00007977"/>
    </source>
</evidence>
<feature type="transmembrane region" description="Helical" evidence="7">
    <location>
        <begin position="361"/>
        <end position="382"/>
    </location>
</feature>
<comment type="subcellular location">
    <subcellularLocation>
        <location evidence="1">Cell membrane</location>
        <topology evidence="1">Multi-pass membrane protein</topology>
    </subcellularLocation>
</comment>
<feature type="transmembrane region" description="Helical" evidence="7">
    <location>
        <begin position="468"/>
        <end position="488"/>
    </location>
</feature>
<gene>
    <name evidence="8" type="ORF">Ctob_009750</name>
</gene>
<dbReference type="Pfam" id="PF03601">
    <property type="entry name" value="Cons_hypoth698"/>
    <property type="match status" value="1"/>
</dbReference>
<reference evidence="9" key="1">
    <citation type="journal article" date="2015" name="PLoS Genet.">
        <title>Genome Sequence and Transcriptome Analyses of Chrysochromulina tobin: Metabolic Tools for Enhanced Algal Fitness in the Prominent Order Prymnesiales (Haptophyceae).</title>
        <authorList>
            <person name="Hovde B.T."/>
            <person name="Deodato C.R."/>
            <person name="Hunsperger H.M."/>
            <person name="Ryken S.A."/>
            <person name="Yost W."/>
            <person name="Jha R.K."/>
            <person name="Patterson J."/>
            <person name="Monnat R.J. Jr."/>
            <person name="Barlow S.B."/>
            <person name="Starkenburg S.R."/>
            <person name="Cattolico R.A."/>
        </authorList>
    </citation>
    <scope>NUCLEOTIDE SEQUENCE</scope>
    <source>
        <strain evidence="9">CCMP291</strain>
    </source>
</reference>
<feature type="transmembrane region" description="Helical" evidence="7">
    <location>
        <begin position="394"/>
        <end position="417"/>
    </location>
</feature>
<evidence type="ECO:0000256" key="5">
    <source>
        <dbReference type="ARBA" id="ARBA00022989"/>
    </source>
</evidence>
<keyword evidence="5 7" id="KW-1133">Transmembrane helix</keyword>
<sequence>MDPKQRRATVKRAADDLKGQRVLVIGDSVSAQWAAALALDLHGRGLFSADNAPLRQSVAGTPSHWCGAPNGADWVLQGASLHFTLASFSVRRLKNISVSSPTCPWEGDDLFAGMGPRHRSTVERVLREFQPSVIVANMGIHYDSREMNLVETDGEYARSLHVLFSLLTSYQASAPVRPNLKPNLKTKVDASRPPLVLFRETFPQHFWTERYDGSYFEQERASNARFLATLDVPPGACSASLWSERDPEHQARLAAVHDGPYAINRIARAVLSEYPSIRPLAQFNRMAQQPHMHVASVGLAGLFADLFSVVSTMLLGVLVGTRALGLEAPLAALIASGAAICGCSAVVAAQPVVEGEAHETAAAVGTVVACGTLAMFLYPTLFRTVPFLAANPKLMAIYTGSTVHELAGVVAASAAMGSEVSATAIVTKLVRVCLLAPTLLIMSTMPSLRRRKDPAANAQVTPFRVKTPLPWFALGFVGVAALNSVVTFDRALVKAAAKVSAACLAMAMAALGFDADLGKIRQLGVKPLLLATLLWAWLLFVGGGVSRLLVLAFP</sequence>
<evidence type="ECO:0000256" key="6">
    <source>
        <dbReference type="ARBA" id="ARBA00023136"/>
    </source>
</evidence>
<feature type="transmembrane region" description="Helical" evidence="7">
    <location>
        <begin position="495"/>
        <end position="513"/>
    </location>
</feature>
<evidence type="ECO:0000256" key="3">
    <source>
        <dbReference type="ARBA" id="ARBA00022475"/>
    </source>
</evidence>
<proteinExistence type="inferred from homology"/>
<keyword evidence="6 7" id="KW-0472">Membrane</keyword>
<evidence type="ECO:0000256" key="1">
    <source>
        <dbReference type="ARBA" id="ARBA00004651"/>
    </source>
</evidence>
<dbReference type="EMBL" id="JWZX01002257">
    <property type="protein sequence ID" value="KOO30257.1"/>
    <property type="molecule type" value="Genomic_DNA"/>
</dbReference>
<comment type="caution">
    <text evidence="8">The sequence shown here is derived from an EMBL/GenBank/DDBJ whole genome shotgun (WGS) entry which is preliminary data.</text>
</comment>
<evidence type="ECO:0000256" key="7">
    <source>
        <dbReference type="SAM" id="Phobius"/>
    </source>
</evidence>